<organism evidence="3 4">
    <name type="scientific">Salinomyces thailandicus</name>
    <dbReference type="NCBI Taxonomy" id="706561"/>
    <lineage>
        <taxon>Eukaryota</taxon>
        <taxon>Fungi</taxon>
        <taxon>Dikarya</taxon>
        <taxon>Ascomycota</taxon>
        <taxon>Pezizomycotina</taxon>
        <taxon>Dothideomycetes</taxon>
        <taxon>Dothideomycetidae</taxon>
        <taxon>Mycosphaerellales</taxon>
        <taxon>Teratosphaeriaceae</taxon>
        <taxon>Salinomyces</taxon>
    </lineage>
</organism>
<reference evidence="3 4" key="1">
    <citation type="submission" date="2017-03" db="EMBL/GenBank/DDBJ databases">
        <title>Genomes of endolithic fungi from Antarctica.</title>
        <authorList>
            <person name="Coleine C."/>
            <person name="Masonjones S."/>
            <person name="Stajich J.E."/>
        </authorList>
    </citation>
    <scope>NUCLEOTIDE SEQUENCE [LARGE SCALE GENOMIC DNA]</scope>
    <source>
        <strain evidence="3 4">CCFEE 6315</strain>
    </source>
</reference>
<feature type="compositionally biased region" description="Polar residues" evidence="2">
    <location>
        <begin position="136"/>
        <end position="151"/>
    </location>
</feature>
<name>A0A4U0TTP2_9PEZI</name>
<accession>A0A4U0TTP2</accession>
<sequence>MDIKEEPDTEMPDALRERFSALRLSEDSDELSALQLKEHVELLKHETLLLVTELNGWREVIAMKNRRIKDLQASQQEALNMLSETHAEELRKVVATKDERIQELELANDGLRNTVAAKDTLQQALVTRLYAATRASQQDKVQEQPSGSSQEAPPAAEANTSRQRAPSPLPLGHPDYWRAKGVCLMCCLDEVCRDPECPFLRIGDNSAALKSE</sequence>
<evidence type="ECO:0000313" key="4">
    <source>
        <dbReference type="Proteomes" id="UP000308549"/>
    </source>
</evidence>
<dbReference type="EMBL" id="NAJL01000034">
    <property type="protein sequence ID" value="TKA25578.1"/>
    <property type="molecule type" value="Genomic_DNA"/>
</dbReference>
<proteinExistence type="predicted"/>
<gene>
    <name evidence="3" type="ORF">B0A50_05439</name>
</gene>
<evidence type="ECO:0000256" key="2">
    <source>
        <dbReference type="SAM" id="MobiDB-lite"/>
    </source>
</evidence>
<comment type="caution">
    <text evidence="3">The sequence shown here is derived from an EMBL/GenBank/DDBJ whole genome shotgun (WGS) entry which is preliminary data.</text>
</comment>
<feature type="coiled-coil region" evidence="1">
    <location>
        <begin position="87"/>
        <end position="114"/>
    </location>
</feature>
<protein>
    <submittedName>
        <fullName evidence="3">Uncharacterized protein</fullName>
    </submittedName>
</protein>
<dbReference type="AlphaFoldDB" id="A0A4U0TTP2"/>
<keyword evidence="1" id="KW-0175">Coiled coil</keyword>
<keyword evidence="4" id="KW-1185">Reference proteome</keyword>
<dbReference type="Proteomes" id="UP000308549">
    <property type="component" value="Unassembled WGS sequence"/>
</dbReference>
<evidence type="ECO:0000313" key="3">
    <source>
        <dbReference type="EMBL" id="TKA25578.1"/>
    </source>
</evidence>
<evidence type="ECO:0000256" key="1">
    <source>
        <dbReference type="SAM" id="Coils"/>
    </source>
</evidence>
<feature type="region of interest" description="Disordered" evidence="2">
    <location>
        <begin position="136"/>
        <end position="169"/>
    </location>
</feature>